<dbReference type="InterPro" id="IPR036891">
    <property type="entry name" value="Signal_recog_part_SRP54_M_sf"/>
</dbReference>
<dbReference type="InterPro" id="IPR003593">
    <property type="entry name" value="AAA+_ATPase"/>
</dbReference>
<dbReference type="InterPro" id="IPR013822">
    <property type="entry name" value="Signal_recog_particl_SRP54_hlx"/>
</dbReference>
<reference evidence="16" key="3">
    <citation type="submission" date="2014-06" db="EMBL/GenBank/DDBJ databases">
        <authorList>
            <person name="Berkman J.Paul."/>
        </authorList>
    </citation>
    <scope>NUCLEOTIDE SEQUENCE [LARGE SCALE GENOMIC DNA]</scope>
</reference>
<dbReference type="InterPro" id="IPR000897">
    <property type="entry name" value="SRP54_GTPase_dom"/>
</dbReference>
<dbReference type="GO" id="GO:0005786">
    <property type="term" value="C:signal recognition particle, endoplasmic reticulum targeting"/>
    <property type="evidence" value="ECO:0007669"/>
    <property type="project" value="UniProtKB-KW"/>
</dbReference>
<evidence type="ECO:0000256" key="9">
    <source>
        <dbReference type="ARBA" id="ARBA00023274"/>
    </source>
</evidence>
<dbReference type="GO" id="GO:0003924">
    <property type="term" value="F:GTPase activity"/>
    <property type="evidence" value="ECO:0007669"/>
    <property type="project" value="InterPro"/>
</dbReference>
<reference evidence="15" key="2">
    <citation type="submission" date="2014-06" db="EMBL/GenBank/DDBJ databases">
        <authorList>
            <person name="Ju J."/>
            <person name="Zhang J."/>
        </authorList>
    </citation>
    <scope>NUCLEOTIDE SEQUENCE</scope>
    <source>
        <strain evidence="15">SscI8</strain>
    </source>
</reference>
<dbReference type="FunFam" id="1.20.120.140:FF:000001">
    <property type="entry name" value="Signal recognition particle GTPase"/>
    <property type="match status" value="1"/>
</dbReference>
<dbReference type="Gene3D" id="1.10.260.30">
    <property type="entry name" value="Signal recognition particle, SRP54 subunit, M-domain"/>
    <property type="match status" value="1"/>
</dbReference>
<evidence type="ECO:0000256" key="8">
    <source>
        <dbReference type="ARBA" id="ARBA00023135"/>
    </source>
</evidence>
<comment type="subcellular location">
    <subcellularLocation>
        <location evidence="1">Cytoplasm</location>
    </subcellularLocation>
</comment>
<evidence type="ECO:0000256" key="1">
    <source>
        <dbReference type="ARBA" id="ARBA00004496"/>
    </source>
</evidence>
<keyword evidence="6" id="KW-0694">RNA-binding</keyword>
<comment type="catalytic activity">
    <reaction evidence="12">
        <text>GTP + H2O = GDP + phosphate + H(+)</text>
        <dbReference type="Rhea" id="RHEA:19669"/>
        <dbReference type="ChEBI" id="CHEBI:15377"/>
        <dbReference type="ChEBI" id="CHEBI:15378"/>
        <dbReference type="ChEBI" id="CHEBI:37565"/>
        <dbReference type="ChEBI" id="CHEBI:43474"/>
        <dbReference type="ChEBI" id="CHEBI:58189"/>
        <dbReference type="EC" id="3.6.5.4"/>
    </reaction>
    <physiologicalReaction direction="left-to-right" evidence="12">
        <dbReference type="Rhea" id="RHEA:19670"/>
    </physiologicalReaction>
</comment>
<dbReference type="FunFam" id="3.40.50.300:FF:000022">
    <property type="entry name" value="Signal recognition particle 54 kDa subunit"/>
    <property type="match status" value="1"/>
</dbReference>
<dbReference type="PROSITE" id="PS00300">
    <property type="entry name" value="SRP54"/>
    <property type="match status" value="1"/>
</dbReference>
<dbReference type="GO" id="GO:0006616">
    <property type="term" value="P:SRP-dependent cotranslational protein targeting to membrane, translocation"/>
    <property type="evidence" value="ECO:0007669"/>
    <property type="project" value="TreeGrafter"/>
</dbReference>
<gene>
    <name evidence="16" type="primary">SSCI22540.1</name>
    <name evidence="15" type="ORF">SPSC_01326</name>
</gene>
<keyword evidence="5" id="KW-0378">Hydrolase</keyword>
<reference evidence="17" key="1">
    <citation type="submission" date="2014-06" db="EMBL/GenBank/DDBJ databases">
        <authorList>
            <person name="Berkman P.J."/>
        </authorList>
    </citation>
    <scope>NUCLEOTIDE SEQUENCE [LARGE SCALE GENOMIC DNA]</scope>
</reference>
<dbReference type="Pfam" id="PF00448">
    <property type="entry name" value="SRP54"/>
    <property type="match status" value="1"/>
</dbReference>
<dbReference type="Pfam" id="PF02881">
    <property type="entry name" value="SRP54_N"/>
    <property type="match status" value="1"/>
</dbReference>
<dbReference type="Proteomes" id="UP000242770">
    <property type="component" value="Unassembled WGS sequence"/>
</dbReference>
<evidence type="ECO:0000256" key="13">
    <source>
        <dbReference type="SAM" id="MobiDB-lite"/>
    </source>
</evidence>
<dbReference type="SUPFAM" id="SSF47364">
    <property type="entry name" value="Domain of the SRP/SRP receptor G-proteins"/>
    <property type="match status" value="1"/>
</dbReference>
<keyword evidence="7" id="KW-0342">GTP-binding</keyword>
<dbReference type="InterPro" id="IPR027417">
    <property type="entry name" value="P-loop_NTPase"/>
</dbReference>
<protein>
    <recommendedName>
        <fullName evidence="11">signal-recognition-particle GTPase</fullName>
        <ecNumber evidence="11">3.6.5.4</ecNumber>
    </recommendedName>
    <alternativeName>
        <fullName evidence="10">Signal recognition particle 54 kDa protein homolog</fullName>
    </alternativeName>
</protein>
<name>A0A0F7S817_9BASI</name>
<dbReference type="GO" id="GO:0008312">
    <property type="term" value="F:7S RNA binding"/>
    <property type="evidence" value="ECO:0007669"/>
    <property type="project" value="InterPro"/>
</dbReference>
<evidence type="ECO:0000313" key="16">
    <source>
        <dbReference type="EMBL" id="CDW97040.1"/>
    </source>
</evidence>
<keyword evidence="8" id="KW-0733">Signal recognition particle</keyword>
<dbReference type="SMART" id="SM00962">
    <property type="entry name" value="SRP54"/>
    <property type="match status" value="1"/>
</dbReference>
<dbReference type="InterPro" id="IPR036225">
    <property type="entry name" value="SRP/SRP_N"/>
</dbReference>
<evidence type="ECO:0000256" key="6">
    <source>
        <dbReference type="ARBA" id="ARBA00022884"/>
    </source>
</evidence>
<dbReference type="SUPFAM" id="SSF47446">
    <property type="entry name" value="Signal peptide-binding domain"/>
    <property type="match status" value="1"/>
</dbReference>
<dbReference type="PANTHER" id="PTHR11564:SF5">
    <property type="entry name" value="SIGNAL RECOGNITION PARTICLE SUBUNIT SRP54"/>
    <property type="match status" value="1"/>
</dbReference>
<accession>A0A0F7S817</accession>
<dbReference type="GO" id="GO:0005525">
    <property type="term" value="F:GTP binding"/>
    <property type="evidence" value="ECO:0007669"/>
    <property type="project" value="UniProtKB-KW"/>
</dbReference>
<dbReference type="InterPro" id="IPR022941">
    <property type="entry name" value="SRP54"/>
</dbReference>
<dbReference type="Gene3D" id="1.20.120.140">
    <property type="entry name" value="Signal recognition particle SRP54, nucleotide-binding domain"/>
    <property type="match status" value="1"/>
</dbReference>
<dbReference type="Gene3D" id="3.40.50.300">
    <property type="entry name" value="P-loop containing nucleotide triphosphate hydrolases"/>
    <property type="match status" value="1"/>
</dbReference>
<keyword evidence="3" id="KW-0963">Cytoplasm</keyword>
<evidence type="ECO:0000256" key="3">
    <source>
        <dbReference type="ARBA" id="ARBA00022490"/>
    </source>
</evidence>
<proteinExistence type="inferred from homology"/>
<dbReference type="GO" id="GO:0005829">
    <property type="term" value="C:cytosol"/>
    <property type="evidence" value="ECO:0007669"/>
    <property type="project" value="TreeGrafter"/>
</dbReference>
<dbReference type="SMART" id="SM00382">
    <property type="entry name" value="AAA"/>
    <property type="match status" value="1"/>
</dbReference>
<dbReference type="InterPro" id="IPR004125">
    <property type="entry name" value="Signal_recog_particle_SRP54_M"/>
</dbReference>
<dbReference type="SMART" id="SM00963">
    <property type="entry name" value="SRP54_N"/>
    <property type="match status" value="1"/>
</dbReference>
<evidence type="ECO:0000259" key="14">
    <source>
        <dbReference type="PROSITE" id="PS00300"/>
    </source>
</evidence>
<dbReference type="PANTHER" id="PTHR11564">
    <property type="entry name" value="SIGNAL RECOGNITION PARTICLE 54K PROTEIN SRP54"/>
    <property type="match status" value="1"/>
</dbReference>
<evidence type="ECO:0000256" key="10">
    <source>
        <dbReference type="ARBA" id="ARBA00034905"/>
    </source>
</evidence>
<comment type="similarity">
    <text evidence="2">Belongs to the GTP-binding SRP family. SRP54 subfamily.</text>
</comment>
<dbReference type="CDD" id="cd17875">
    <property type="entry name" value="SRP54_G"/>
    <property type="match status" value="1"/>
</dbReference>
<dbReference type="SUPFAM" id="SSF52540">
    <property type="entry name" value="P-loop containing nucleoside triphosphate hydrolases"/>
    <property type="match status" value="1"/>
</dbReference>
<dbReference type="EC" id="3.6.5.4" evidence="11"/>
<keyword evidence="9" id="KW-0687">Ribonucleoprotein</keyword>
<dbReference type="GO" id="GO:0030942">
    <property type="term" value="F:endoplasmic reticulum signal peptide binding"/>
    <property type="evidence" value="ECO:0007669"/>
    <property type="project" value="TreeGrafter"/>
</dbReference>
<feature type="compositionally biased region" description="Basic residues" evidence="13">
    <location>
        <begin position="455"/>
        <end position="466"/>
    </location>
</feature>
<feature type="domain" description="SRP54-type proteins GTP-binding" evidence="14">
    <location>
        <begin position="296"/>
        <end position="309"/>
    </location>
</feature>
<dbReference type="STRING" id="49012.A0A0F7S817"/>
<evidence type="ECO:0000256" key="7">
    <source>
        <dbReference type="ARBA" id="ARBA00023134"/>
    </source>
</evidence>
<dbReference type="EMBL" id="LK056657">
    <property type="protein sequence ID" value="CDU22696.1"/>
    <property type="molecule type" value="Genomic_DNA"/>
</dbReference>
<evidence type="ECO:0000256" key="5">
    <source>
        <dbReference type="ARBA" id="ARBA00022801"/>
    </source>
</evidence>
<evidence type="ECO:0000256" key="11">
    <source>
        <dbReference type="ARBA" id="ARBA00035672"/>
    </source>
</evidence>
<keyword evidence="4" id="KW-0547">Nucleotide-binding</keyword>
<evidence type="ECO:0000256" key="2">
    <source>
        <dbReference type="ARBA" id="ARBA00005450"/>
    </source>
</evidence>
<dbReference type="Pfam" id="PF02978">
    <property type="entry name" value="SRP_SPB"/>
    <property type="match status" value="1"/>
</dbReference>
<sequence>MVLSDLGRRINSAFQDLSKVPTVDAASIDQLLKSVCNALIEADVNVKLVANLRSQVKAQVTALLNDKANANWSDAQRRQRVQKAVFDHLVALVDPLHGQTKTDAESGAVVAAGNAGPGDIFKPKKGKPNVIMFVGLQGSGKTTSCTKLALYYQKRGFKTGLVCADTFRAGAFDQLKQNASKINVPFYGSYTETNPVAISAAGVASFKQNRFEVIIVDTSGRHKQEQELFDEMREIDTAVTPDLTIMVLDANIGQAAEAQSRAFKGAAGYGAIIVTKLDGHAKGGGAISAVAATSTPIMFIGTGEHAADLEPFRAQPFISKLLGMGDISGLMDKMEEMQMNGGQDRQREMLKKIEKGGIFSIRDWREQLSNIMGMGPLSKIAGMIPGMGQMLSGAGGDDEAAGNKMKRMMFIIDAMTAEELDSDGRLFTTPIRSRKPPVADTKELAVAESSTAAGKSKKKKKPQPKVRMNARARRVARGSGTSVREVEEFLMQYRAVAQMCNRFGRSGWLKQMQGMGAGGKGKMPTPGMLPPGMSREQVMQMQNALPPEIKAQLRQPGGREKLLQQIQSGNMPAGLGGGGLGGLGGLANLMGGGAGGMPNMAQMQAAMQQMGMGRKMF</sequence>
<dbReference type="AlphaFoldDB" id="A0A0F7S817"/>
<dbReference type="OrthoDB" id="10250817at2759"/>
<feature type="region of interest" description="Disordered" evidence="13">
    <location>
        <begin position="427"/>
        <end position="466"/>
    </location>
</feature>
<organism evidence="16 17">
    <name type="scientific">Sporisorium scitamineum</name>
    <dbReference type="NCBI Taxonomy" id="49012"/>
    <lineage>
        <taxon>Eukaryota</taxon>
        <taxon>Fungi</taxon>
        <taxon>Dikarya</taxon>
        <taxon>Basidiomycota</taxon>
        <taxon>Ustilaginomycotina</taxon>
        <taxon>Ustilaginomycetes</taxon>
        <taxon>Ustilaginales</taxon>
        <taxon>Ustilaginaceae</taxon>
        <taxon>Sporisorium</taxon>
    </lineage>
</organism>
<evidence type="ECO:0000256" key="4">
    <source>
        <dbReference type="ARBA" id="ARBA00022741"/>
    </source>
</evidence>
<evidence type="ECO:0000313" key="15">
    <source>
        <dbReference type="EMBL" id="CDU22696.1"/>
    </source>
</evidence>
<dbReference type="InterPro" id="IPR042101">
    <property type="entry name" value="SRP54_N_sf"/>
</dbReference>
<evidence type="ECO:0000256" key="12">
    <source>
        <dbReference type="ARBA" id="ARBA00048157"/>
    </source>
</evidence>
<dbReference type="EMBL" id="CCFA01001178">
    <property type="protein sequence ID" value="CDW97040.1"/>
    <property type="molecule type" value="Genomic_DNA"/>
</dbReference>
<keyword evidence="17" id="KW-1185">Reference proteome</keyword>
<evidence type="ECO:0000313" key="17">
    <source>
        <dbReference type="Proteomes" id="UP000242770"/>
    </source>
</evidence>
<dbReference type="HAMAP" id="MF_00306">
    <property type="entry name" value="SRP54"/>
    <property type="match status" value="1"/>
</dbReference>